<dbReference type="RefSeq" id="WP_264788472.1">
    <property type="nucleotide sequence ID" value="NZ_AP026867.1"/>
</dbReference>
<dbReference type="KEGG" id="aup:AsAng_0039040"/>
<evidence type="ECO:0000313" key="2">
    <source>
        <dbReference type="EMBL" id="BDS13176.1"/>
    </source>
</evidence>
<evidence type="ECO:0000256" key="1">
    <source>
        <dbReference type="SAM" id="SignalP"/>
    </source>
</evidence>
<accession>A0A916DUA9</accession>
<keyword evidence="3" id="KW-1185">Reference proteome</keyword>
<feature type="chain" id="PRO_5037525080" evidence="1">
    <location>
        <begin position="23"/>
        <end position="173"/>
    </location>
</feature>
<reference evidence="2" key="1">
    <citation type="submission" date="2022-09" db="EMBL/GenBank/DDBJ databases">
        <title>Aureispira anguillicida sp. nov., isolated from Leptocephalus of Japanese eel Anguilla japonica.</title>
        <authorList>
            <person name="Yuasa K."/>
            <person name="Mekata T."/>
            <person name="Ikunari K."/>
        </authorList>
    </citation>
    <scope>NUCLEOTIDE SEQUENCE</scope>
    <source>
        <strain evidence="2">EL160426</strain>
    </source>
</reference>
<dbReference type="EMBL" id="AP026867">
    <property type="protein sequence ID" value="BDS13176.1"/>
    <property type="molecule type" value="Genomic_DNA"/>
</dbReference>
<gene>
    <name evidence="2" type="ORF">AsAng_0039040</name>
</gene>
<dbReference type="AlphaFoldDB" id="A0A916DUA9"/>
<protein>
    <submittedName>
        <fullName evidence="2">Uncharacterized protein</fullName>
    </submittedName>
</protein>
<sequence>MKIVIIKSLLLLLLIGSFSYSAEAQARRKAEKETIQWRYEIMCAGVGAQGTYLVKVWSYSRKPVVALEQAKKNAVHGVIFKGFMGQGCSAQKPLVRNSNLETEKAEFFKRFFKDGGEYMKFVTASNEGHISAGDVTKISKREYKVGVIVSVQKDLLRKKLEAEGIIKGLAAGF</sequence>
<proteinExistence type="predicted"/>
<organism evidence="2 3">
    <name type="scientific">Aureispira anguillae</name>
    <dbReference type="NCBI Taxonomy" id="2864201"/>
    <lineage>
        <taxon>Bacteria</taxon>
        <taxon>Pseudomonadati</taxon>
        <taxon>Bacteroidota</taxon>
        <taxon>Saprospiria</taxon>
        <taxon>Saprospirales</taxon>
        <taxon>Saprospiraceae</taxon>
        <taxon>Aureispira</taxon>
    </lineage>
</organism>
<dbReference type="Proteomes" id="UP001060919">
    <property type="component" value="Chromosome"/>
</dbReference>
<evidence type="ECO:0000313" key="3">
    <source>
        <dbReference type="Proteomes" id="UP001060919"/>
    </source>
</evidence>
<name>A0A916DUA9_9BACT</name>
<feature type="signal peptide" evidence="1">
    <location>
        <begin position="1"/>
        <end position="22"/>
    </location>
</feature>
<keyword evidence="1" id="KW-0732">Signal</keyword>